<evidence type="ECO:0000256" key="9">
    <source>
        <dbReference type="ARBA" id="ARBA00023242"/>
    </source>
</evidence>
<dbReference type="GO" id="GO:0005739">
    <property type="term" value="C:mitochondrion"/>
    <property type="evidence" value="ECO:0007669"/>
    <property type="project" value="UniProtKB-SubCell"/>
</dbReference>
<evidence type="ECO:0000256" key="3">
    <source>
        <dbReference type="ARBA" id="ARBA00015508"/>
    </source>
</evidence>
<evidence type="ECO:0000259" key="15">
    <source>
        <dbReference type="Pfam" id="PF13891"/>
    </source>
</evidence>
<comment type="subunit">
    <text evidence="13">Component of the NSL complex at least composed of KAT8/MOF, KANSL1, KANSL2, KANSL3, MCRS1, PHF20, OGT1/OGT, WDR5 and HCFC1.</text>
</comment>
<dbReference type="GO" id="GO:0006325">
    <property type="term" value="P:chromatin organization"/>
    <property type="evidence" value="ECO:0007669"/>
    <property type="project" value="UniProtKB-KW"/>
</dbReference>
<proteinExistence type="predicted"/>
<dbReference type="InterPro" id="IPR026316">
    <property type="entry name" value="NSL2"/>
</dbReference>
<evidence type="ECO:0000256" key="14">
    <source>
        <dbReference type="SAM" id="MobiDB-lite"/>
    </source>
</evidence>
<feature type="region of interest" description="Disordered" evidence="14">
    <location>
        <begin position="80"/>
        <end position="105"/>
    </location>
</feature>
<keyword evidence="6" id="KW-0832">Ubl conjugation</keyword>
<evidence type="ECO:0000256" key="12">
    <source>
        <dbReference type="ARBA" id="ARBA00093359"/>
    </source>
</evidence>
<comment type="function">
    <text evidence="12">Non-catalytic component of the NSL histone acetyltransferase complex, a multiprotein complex that mediates histone H4 acetylation at 'Lys-5'- and 'Lys-8' (H4K5ac and H4K8ac) at transcription start sites and promotes transcription initiation. Required for NSL complex stability and for transcription of intraciliary transport genes in both ciliated and non-ciliated cells by regulating histone H4 acetylation at 'Lys-5'- and 'Lys-12' (H4K5ac and H4K12ac). This is necessary for cilium assembly in ciliated cells and for organization of the microtubule cytoskeleton in non-ciliated cells. Required within the NSL complex to maintain nuclear architecture stability by promoting KAT8-mediated acetylation of lamin LMNA.</text>
</comment>
<evidence type="ECO:0000256" key="11">
    <source>
        <dbReference type="ARBA" id="ARBA00033378"/>
    </source>
</evidence>
<evidence type="ECO:0000256" key="7">
    <source>
        <dbReference type="ARBA" id="ARBA00022853"/>
    </source>
</evidence>
<evidence type="ECO:0000256" key="2">
    <source>
        <dbReference type="ARBA" id="ARBA00004173"/>
    </source>
</evidence>
<organism evidence="16 17">
    <name type="scientific">Paspalum notatum var. saurae</name>
    <dbReference type="NCBI Taxonomy" id="547442"/>
    <lineage>
        <taxon>Eukaryota</taxon>
        <taxon>Viridiplantae</taxon>
        <taxon>Streptophyta</taxon>
        <taxon>Embryophyta</taxon>
        <taxon>Tracheophyta</taxon>
        <taxon>Spermatophyta</taxon>
        <taxon>Magnoliopsida</taxon>
        <taxon>Liliopsida</taxon>
        <taxon>Poales</taxon>
        <taxon>Poaceae</taxon>
        <taxon>PACMAD clade</taxon>
        <taxon>Panicoideae</taxon>
        <taxon>Andropogonodae</taxon>
        <taxon>Paspaleae</taxon>
        <taxon>Paspalinae</taxon>
        <taxon>Paspalum</taxon>
    </lineage>
</organism>
<name>A0AAQ3UHF0_PASNO</name>
<dbReference type="Proteomes" id="UP001341281">
    <property type="component" value="Chromosome 08"/>
</dbReference>
<evidence type="ECO:0000313" key="17">
    <source>
        <dbReference type="Proteomes" id="UP001341281"/>
    </source>
</evidence>
<dbReference type="GO" id="GO:0005634">
    <property type="term" value="C:nucleus"/>
    <property type="evidence" value="ECO:0007669"/>
    <property type="project" value="UniProtKB-SubCell"/>
</dbReference>
<accession>A0AAQ3UHF0</accession>
<evidence type="ECO:0000256" key="4">
    <source>
        <dbReference type="ARBA" id="ARBA00022499"/>
    </source>
</evidence>
<dbReference type="EMBL" id="CP144752">
    <property type="protein sequence ID" value="WVZ89199.1"/>
    <property type="molecule type" value="Genomic_DNA"/>
</dbReference>
<gene>
    <name evidence="16" type="ORF">U9M48_035631</name>
</gene>
<dbReference type="GO" id="GO:0044545">
    <property type="term" value="C:NSL complex"/>
    <property type="evidence" value="ECO:0007669"/>
    <property type="project" value="TreeGrafter"/>
</dbReference>
<evidence type="ECO:0000256" key="1">
    <source>
        <dbReference type="ARBA" id="ARBA00004123"/>
    </source>
</evidence>
<reference evidence="16 17" key="1">
    <citation type="submission" date="2024-02" db="EMBL/GenBank/DDBJ databases">
        <title>High-quality chromosome-scale genome assembly of Pensacola bahiagrass (Paspalum notatum Flugge var. saurae).</title>
        <authorList>
            <person name="Vega J.M."/>
            <person name="Podio M."/>
            <person name="Orjuela J."/>
            <person name="Siena L.A."/>
            <person name="Pessino S.C."/>
            <person name="Combes M.C."/>
            <person name="Mariac C."/>
            <person name="Albertini E."/>
            <person name="Pupilli F."/>
            <person name="Ortiz J.P.A."/>
            <person name="Leblanc O."/>
        </authorList>
    </citation>
    <scope>NUCLEOTIDE SEQUENCE [LARGE SCALE GENOMIC DNA]</scope>
    <source>
        <strain evidence="16">R1</strain>
        <tissue evidence="16">Leaf</tissue>
    </source>
</reference>
<protein>
    <recommendedName>
        <fullName evidence="3">KAT8 regulatory NSL complex subunit 2</fullName>
    </recommendedName>
    <alternativeName>
        <fullName evidence="11">NSL complex protein NSL2</fullName>
    </alternativeName>
    <alternativeName>
        <fullName evidence="10">Non-specific lethal 2 homolog</fullName>
    </alternativeName>
</protein>
<feature type="domain" description="KANL2-like probable zinc-finger" evidence="15">
    <location>
        <begin position="132"/>
        <end position="196"/>
    </location>
</feature>
<dbReference type="AlphaFoldDB" id="A0AAQ3UHF0"/>
<feature type="compositionally biased region" description="Pro residues" evidence="14">
    <location>
        <begin position="1"/>
        <end position="12"/>
    </location>
</feature>
<dbReference type="Pfam" id="PF13891">
    <property type="entry name" value="zf-C3HC3H_KANSL2"/>
    <property type="match status" value="1"/>
</dbReference>
<evidence type="ECO:0000256" key="5">
    <source>
        <dbReference type="ARBA" id="ARBA00022553"/>
    </source>
</evidence>
<keyword evidence="17" id="KW-1185">Reference proteome</keyword>
<evidence type="ECO:0000256" key="10">
    <source>
        <dbReference type="ARBA" id="ARBA00032947"/>
    </source>
</evidence>
<dbReference type="InterPro" id="IPR025927">
    <property type="entry name" value="Znf_KANL2-like"/>
</dbReference>
<evidence type="ECO:0000313" key="16">
    <source>
        <dbReference type="EMBL" id="WVZ89199.1"/>
    </source>
</evidence>
<keyword evidence="8" id="KW-0496">Mitochondrion</keyword>
<sequence length="288" mass="31119">MDEPQQPPPLPPLELAGTARDEGLSLSASMSREEVIRRRRRRLVQLYSLYSAQYWALTDELPAKHGEYWWQHGASPVLDDETPQALPPQPLLKEDGVSTGARGSGGVVGPLENGCRSAVGPPAAAAVGRAGCAASNCEAKAMPLSPYCFNHILFDPKQQLYQPCAFPMKKSGVPNGEATCGKPVLRGIAPVRCADHDPKSEELIIEAFRNAGIDLPLTNKSVPKLSLLISETVREIQMKRKLSLNAGKTAPSGMLSKGIGGLYSVLDDQSFYPNELKTRFLLSLSFPG</sequence>
<keyword evidence="9" id="KW-0539">Nucleus</keyword>
<evidence type="ECO:0000256" key="6">
    <source>
        <dbReference type="ARBA" id="ARBA00022843"/>
    </source>
</evidence>
<dbReference type="PANTHER" id="PTHR13453:SF1">
    <property type="entry name" value="KAT8 REGULATORY NSL COMPLEX SUBUNIT 2"/>
    <property type="match status" value="1"/>
</dbReference>
<keyword evidence="7" id="KW-0156">Chromatin regulator</keyword>
<dbReference type="PANTHER" id="PTHR13453">
    <property type="entry name" value="KAT8 REGULATORY NSL COMPLEX SUBUNIT 2"/>
    <property type="match status" value="1"/>
</dbReference>
<keyword evidence="4" id="KW-1017">Isopeptide bond</keyword>
<evidence type="ECO:0000256" key="13">
    <source>
        <dbReference type="ARBA" id="ARBA00093543"/>
    </source>
</evidence>
<feature type="region of interest" description="Disordered" evidence="14">
    <location>
        <begin position="1"/>
        <end position="26"/>
    </location>
</feature>
<evidence type="ECO:0000256" key="8">
    <source>
        <dbReference type="ARBA" id="ARBA00023128"/>
    </source>
</evidence>
<keyword evidence="5" id="KW-0597">Phosphoprotein</keyword>
<comment type="subcellular location">
    <subcellularLocation>
        <location evidence="2">Mitochondrion</location>
    </subcellularLocation>
    <subcellularLocation>
        <location evidence="1">Nucleus</location>
    </subcellularLocation>
</comment>